<dbReference type="GO" id="GO:0006412">
    <property type="term" value="P:translation"/>
    <property type="evidence" value="ECO:0007669"/>
    <property type="project" value="UniProtKB-UniRule"/>
</dbReference>
<dbReference type="HAMAP" id="MF_00120">
    <property type="entry name" value="GatA"/>
    <property type="match status" value="1"/>
</dbReference>
<keyword evidence="9 11" id="KW-0648">Protein biosynthesis</keyword>
<evidence type="ECO:0000256" key="2">
    <source>
        <dbReference type="ARBA" id="ARBA00008069"/>
    </source>
</evidence>
<dbReference type="InterPro" id="IPR036928">
    <property type="entry name" value="AS_sf"/>
</dbReference>
<keyword evidence="8 11" id="KW-0067">ATP-binding</keyword>
<dbReference type="OrthoDB" id="9811471at2"/>
<organism evidence="13">
    <name type="scientific">Fulvimarina pelagi</name>
    <dbReference type="NCBI Taxonomy" id="217511"/>
    <lineage>
        <taxon>Bacteria</taxon>
        <taxon>Pseudomonadati</taxon>
        <taxon>Pseudomonadota</taxon>
        <taxon>Alphaproteobacteria</taxon>
        <taxon>Hyphomicrobiales</taxon>
        <taxon>Aurantimonadaceae</taxon>
        <taxon>Fulvimarina</taxon>
    </lineage>
</organism>
<evidence type="ECO:0000256" key="1">
    <source>
        <dbReference type="ARBA" id="ARBA00003871"/>
    </source>
</evidence>
<dbReference type="EC" id="6.3.5.7" evidence="4 11"/>
<evidence type="ECO:0000256" key="7">
    <source>
        <dbReference type="ARBA" id="ARBA00022741"/>
    </source>
</evidence>
<evidence type="ECO:0000256" key="9">
    <source>
        <dbReference type="ARBA" id="ARBA00022917"/>
    </source>
</evidence>
<dbReference type="RefSeq" id="WP_007066105.1">
    <property type="nucleotide sequence ID" value="NZ_BBWO01000005.1"/>
</dbReference>
<dbReference type="NCBIfam" id="TIGR00132">
    <property type="entry name" value="gatA"/>
    <property type="match status" value="1"/>
</dbReference>
<accession>A0A0P0ZAQ7</accession>
<dbReference type="AlphaFoldDB" id="A0A0P0ZAQ7"/>
<comment type="catalytic activity">
    <reaction evidence="10 11">
        <text>L-glutamyl-tRNA(Gln) + L-glutamine + ATP + H2O = L-glutaminyl-tRNA(Gln) + L-glutamate + ADP + phosphate + H(+)</text>
        <dbReference type="Rhea" id="RHEA:17521"/>
        <dbReference type="Rhea" id="RHEA-COMP:9681"/>
        <dbReference type="Rhea" id="RHEA-COMP:9684"/>
        <dbReference type="ChEBI" id="CHEBI:15377"/>
        <dbReference type="ChEBI" id="CHEBI:15378"/>
        <dbReference type="ChEBI" id="CHEBI:29985"/>
        <dbReference type="ChEBI" id="CHEBI:30616"/>
        <dbReference type="ChEBI" id="CHEBI:43474"/>
        <dbReference type="ChEBI" id="CHEBI:58359"/>
        <dbReference type="ChEBI" id="CHEBI:78520"/>
        <dbReference type="ChEBI" id="CHEBI:78521"/>
        <dbReference type="ChEBI" id="CHEBI:456216"/>
        <dbReference type="EC" id="6.3.5.7"/>
    </reaction>
</comment>
<feature type="domain" description="Amidase" evidence="12">
    <location>
        <begin position="25"/>
        <end position="473"/>
    </location>
</feature>
<evidence type="ECO:0000256" key="10">
    <source>
        <dbReference type="ARBA" id="ARBA00047407"/>
    </source>
</evidence>
<comment type="similarity">
    <text evidence="2 11">Belongs to the amidase family. GatA subfamily.</text>
</comment>
<proteinExistence type="inferred from homology"/>
<dbReference type="GO" id="GO:0050567">
    <property type="term" value="F:glutaminyl-tRNA synthase (glutamine-hydrolyzing) activity"/>
    <property type="evidence" value="ECO:0007669"/>
    <property type="project" value="UniProtKB-UniRule"/>
</dbReference>
<feature type="active site" description="Charge relay system" evidence="11">
    <location>
        <position position="159"/>
    </location>
</feature>
<dbReference type="InterPro" id="IPR020556">
    <property type="entry name" value="Amidase_CS"/>
</dbReference>
<sequence>MTDLTGLTIAEARDKLTKKEISSIELTDAYLGAIDHANGTLNAYVAVTPDKARAMAKASDEKIGKGEAGALEGIPLGIKDLFSTEGVHTQAASHILDGFEPRYESTVTANLWADGAVMLGKLNMDEFAMGSSNETSYYGPVKNPWRKAGSNADMVPGGSSGGSAAAVAAHLCAGATATDTGGSIRQPAALTGTVGIKPTYGRCSRWGIVAFASSLDQAGPIARDVRDSAILLKSMASSDAKDTTSVDREVPDYEAAVGRSVRGLKIGIPKEYRMDGMPEEIETLWQQGIAWLKDAGAEIVDVSLPHTKYALPAYYIVAPAEASSNLARYDGVRYGLRVPGGNIAEMYENTRAAGFGREVKRRIMIGTYVLSAGYYDAYYLQAQKVRTLIKRDFETVYADGVDALLTPATPSAAFGIGDQDMAADPVKMYLNDIFTVTVNMAGLPGIAVPAGLSAAGLPLGLQLIGRPFDEETLFAAGAVIEQAAGRFRPDKWW</sequence>
<comment type="subunit">
    <text evidence="3 11">Heterotrimer of A, B and C subunits.</text>
</comment>
<feature type="active site" description="Charge relay system" evidence="11">
    <location>
        <position position="79"/>
    </location>
</feature>
<dbReference type="PANTHER" id="PTHR11895:SF151">
    <property type="entry name" value="GLUTAMYL-TRNA(GLN) AMIDOTRANSFERASE SUBUNIT A"/>
    <property type="match status" value="1"/>
</dbReference>
<gene>
    <name evidence="11" type="primary">gatA</name>
</gene>
<evidence type="ECO:0000313" key="13">
    <source>
        <dbReference type="EMBL" id="BAT31544.1"/>
    </source>
</evidence>
<feature type="active site" description="Acyl-ester intermediate" evidence="11">
    <location>
        <position position="183"/>
    </location>
</feature>
<name>A0A0P0ZAQ7_9HYPH</name>
<dbReference type="EMBL" id="LC066397">
    <property type="protein sequence ID" value="BAT31544.1"/>
    <property type="molecule type" value="Genomic_DNA"/>
</dbReference>
<dbReference type="SUPFAM" id="SSF75304">
    <property type="entry name" value="Amidase signature (AS) enzymes"/>
    <property type="match status" value="1"/>
</dbReference>
<evidence type="ECO:0000259" key="12">
    <source>
        <dbReference type="Pfam" id="PF01425"/>
    </source>
</evidence>
<evidence type="ECO:0000256" key="5">
    <source>
        <dbReference type="ARBA" id="ARBA00014428"/>
    </source>
</evidence>
<keyword evidence="6 11" id="KW-0436">Ligase</keyword>
<dbReference type="Gene3D" id="3.90.1300.10">
    <property type="entry name" value="Amidase signature (AS) domain"/>
    <property type="match status" value="1"/>
</dbReference>
<dbReference type="GO" id="GO:0005524">
    <property type="term" value="F:ATP binding"/>
    <property type="evidence" value="ECO:0007669"/>
    <property type="project" value="UniProtKB-KW"/>
</dbReference>
<evidence type="ECO:0000256" key="3">
    <source>
        <dbReference type="ARBA" id="ARBA00011123"/>
    </source>
</evidence>
<comment type="function">
    <text evidence="11">Allows the formation of correctly charged Gln-tRNA(Gln) through the transamidation of misacylated Glu-tRNA(Gln) in organisms which lack glutaminyl-tRNA synthetase. The reaction takes place in the presence of glutamine and ATP through an activated gamma-phospho-Glu-tRNA(Gln).</text>
</comment>
<comment type="function">
    <text evidence="1">Hydrolyzes indole-3-acetamide (IAM) into indole-3-acetic acid (IAA).</text>
</comment>
<keyword evidence="7 11" id="KW-0547">Nucleotide-binding</keyword>
<dbReference type="GO" id="GO:0030956">
    <property type="term" value="C:glutamyl-tRNA(Gln) amidotransferase complex"/>
    <property type="evidence" value="ECO:0007669"/>
    <property type="project" value="InterPro"/>
</dbReference>
<evidence type="ECO:0000256" key="8">
    <source>
        <dbReference type="ARBA" id="ARBA00022840"/>
    </source>
</evidence>
<dbReference type="InterPro" id="IPR004412">
    <property type="entry name" value="GatA"/>
</dbReference>
<dbReference type="InterPro" id="IPR023631">
    <property type="entry name" value="Amidase_dom"/>
</dbReference>
<dbReference type="GO" id="GO:0016740">
    <property type="term" value="F:transferase activity"/>
    <property type="evidence" value="ECO:0007669"/>
    <property type="project" value="UniProtKB-KW"/>
</dbReference>
<evidence type="ECO:0000256" key="6">
    <source>
        <dbReference type="ARBA" id="ARBA00022598"/>
    </source>
</evidence>
<dbReference type="Pfam" id="PF01425">
    <property type="entry name" value="Amidase"/>
    <property type="match status" value="1"/>
</dbReference>
<dbReference type="PROSITE" id="PS00571">
    <property type="entry name" value="AMIDASES"/>
    <property type="match status" value="1"/>
</dbReference>
<keyword evidence="13" id="KW-0808">Transferase</keyword>
<reference evidence="13" key="1">
    <citation type="journal article" date="2015" name="Proc. Natl. Acad. Sci. U.S.A.">
        <title>Bacterial clade with the ribosomal RNA operon on a small plasmid rather than the chromosome.</title>
        <authorList>
            <person name="Anda M."/>
            <person name="Ohtsubo Y."/>
            <person name="Okubo T."/>
            <person name="Sugawara M."/>
            <person name="Nagata Y."/>
            <person name="Tsuda M."/>
            <person name="Minamisawa K."/>
            <person name="Mitsui H."/>
        </authorList>
    </citation>
    <scope>NUCLEOTIDE SEQUENCE</scope>
    <source>
        <strain evidence="13">DSM 15513</strain>
    </source>
</reference>
<evidence type="ECO:0000256" key="4">
    <source>
        <dbReference type="ARBA" id="ARBA00012739"/>
    </source>
</evidence>
<dbReference type="PANTHER" id="PTHR11895">
    <property type="entry name" value="TRANSAMIDASE"/>
    <property type="match status" value="1"/>
</dbReference>
<evidence type="ECO:0000256" key="11">
    <source>
        <dbReference type="HAMAP-Rule" id="MF_00120"/>
    </source>
</evidence>
<protein>
    <recommendedName>
        <fullName evidence="5 11">Glutamyl-tRNA(Gln) amidotransferase subunit A</fullName>
        <shortName evidence="11">Glu-ADT subunit A</shortName>
        <ecNumber evidence="4 11">6.3.5.7</ecNumber>
    </recommendedName>
</protein>
<dbReference type="InterPro" id="IPR000120">
    <property type="entry name" value="Amidase"/>
</dbReference>